<dbReference type="PROSITE" id="PS50863">
    <property type="entry name" value="B3"/>
    <property type="match status" value="1"/>
</dbReference>
<proteinExistence type="predicted"/>
<accession>A0AAV6J9H0</accession>
<evidence type="ECO:0000256" key="5">
    <source>
        <dbReference type="ARBA" id="ARBA00023242"/>
    </source>
</evidence>
<evidence type="ECO:0000256" key="3">
    <source>
        <dbReference type="ARBA" id="ARBA00023125"/>
    </source>
</evidence>
<dbReference type="InterPro" id="IPR044837">
    <property type="entry name" value="REM16-like"/>
</dbReference>
<dbReference type="AlphaFoldDB" id="A0AAV6J9H0"/>
<dbReference type="EMBL" id="JACTNZ010000008">
    <property type="protein sequence ID" value="KAG5535830.1"/>
    <property type="molecule type" value="Genomic_DNA"/>
</dbReference>
<dbReference type="SUPFAM" id="SSF101936">
    <property type="entry name" value="DNA-binding pseudobarrel domain"/>
    <property type="match status" value="1"/>
</dbReference>
<evidence type="ECO:0000259" key="6">
    <source>
        <dbReference type="PROSITE" id="PS50863"/>
    </source>
</evidence>
<keyword evidence="3" id="KW-0238">DNA-binding</keyword>
<evidence type="ECO:0000256" key="1">
    <source>
        <dbReference type="ARBA" id="ARBA00004123"/>
    </source>
</evidence>
<gene>
    <name evidence="7" type="ORF">RHGRI_023559</name>
</gene>
<name>A0AAV6J9H0_9ERIC</name>
<dbReference type="InterPro" id="IPR015300">
    <property type="entry name" value="DNA-bd_pseudobarrel_sf"/>
</dbReference>
<evidence type="ECO:0000256" key="2">
    <source>
        <dbReference type="ARBA" id="ARBA00023015"/>
    </source>
</evidence>
<sequence>MRPSQVYRSFFMAISSEWVHSHLPHKSQDLTLCIEENEKTWHVKCKYRVGVGVGASSGLDGGWKDFAFENNLEESDVSA</sequence>
<dbReference type="Pfam" id="PF02362">
    <property type="entry name" value="B3"/>
    <property type="match status" value="1"/>
</dbReference>
<dbReference type="GO" id="GO:0005634">
    <property type="term" value="C:nucleus"/>
    <property type="evidence" value="ECO:0007669"/>
    <property type="project" value="UniProtKB-SubCell"/>
</dbReference>
<dbReference type="CDD" id="cd10017">
    <property type="entry name" value="B3_DNA"/>
    <property type="match status" value="1"/>
</dbReference>
<keyword evidence="2" id="KW-0805">Transcription regulation</keyword>
<organism evidence="7 8">
    <name type="scientific">Rhododendron griersonianum</name>
    <dbReference type="NCBI Taxonomy" id="479676"/>
    <lineage>
        <taxon>Eukaryota</taxon>
        <taxon>Viridiplantae</taxon>
        <taxon>Streptophyta</taxon>
        <taxon>Embryophyta</taxon>
        <taxon>Tracheophyta</taxon>
        <taxon>Spermatophyta</taxon>
        <taxon>Magnoliopsida</taxon>
        <taxon>eudicotyledons</taxon>
        <taxon>Gunneridae</taxon>
        <taxon>Pentapetalae</taxon>
        <taxon>asterids</taxon>
        <taxon>Ericales</taxon>
        <taxon>Ericaceae</taxon>
        <taxon>Ericoideae</taxon>
        <taxon>Rhodoreae</taxon>
        <taxon>Rhododendron</taxon>
    </lineage>
</organism>
<protein>
    <recommendedName>
        <fullName evidence="6">TF-B3 domain-containing protein</fullName>
    </recommendedName>
</protein>
<keyword evidence="8" id="KW-1185">Reference proteome</keyword>
<comment type="caution">
    <text evidence="7">The sequence shown here is derived from an EMBL/GenBank/DDBJ whole genome shotgun (WGS) entry which is preliminary data.</text>
</comment>
<feature type="domain" description="TF-B3" evidence="6">
    <location>
        <begin position="1"/>
        <end position="79"/>
    </location>
</feature>
<evidence type="ECO:0000313" key="8">
    <source>
        <dbReference type="Proteomes" id="UP000823749"/>
    </source>
</evidence>
<comment type="subcellular location">
    <subcellularLocation>
        <location evidence="1">Nucleus</location>
    </subcellularLocation>
</comment>
<evidence type="ECO:0000256" key="4">
    <source>
        <dbReference type="ARBA" id="ARBA00023163"/>
    </source>
</evidence>
<dbReference type="InterPro" id="IPR003340">
    <property type="entry name" value="B3_DNA-bd"/>
</dbReference>
<dbReference type="Gene3D" id="2.40.330.10">
    <property type="entry name" value="DNA-binding pseudobarrel domain"/>
    <property type="match status" value="1"/>
</dbReference>
<dbReference type="GO" id="GO:0003677">
    <property type="term" value="F:DNA binding"/>
    <property type="evidence" value="ECO:0007669"/>
    <property type="project" value="UniProtKB-KW"/>
</dbReference>
<dbReference type="PANTHER" id="PTHR31391:SF157">
    <property type="entry name" value="B3 DOMAIN-CONTAINING PROTEIN REM16"/>
    <property type="match status" value="1"/>
</dbReference>
<keyword evidence="4" id="KW-0804">Transcription</keyword>
<keyword evidence="5" id="KW-0539">Nucleus</keyword>
<dbReference type="PANTHER" id="PTHR31391">
    <property type="entry name" value="B3 DOMAIN-CONTAINING PROTEIN OS11G0197600-RELATED"/>
    <property type="match status" value="1"/>
</dbReference>
<reference evidence="7" key="1">
    <citation type="submission" date="2020-08" db="EMBL/GenBank/DDBJ databases">
        <title>Plant Genome Project.</title>
        <authorList>
            <person name="Zhang R.-G."/>
        </authorList>
    </citation>
    <scope>NUCLEOTIDE SEQUENCE</scope>
    <source>
        <strain evidence="7">WSP0</strain>
        <tissue evidence="7">Leaf</tissue>
    </source>
</reference>
<dbReference type="Proteomes" id="UP000823749">
    <property type="component" value="Chromosome 8"/>
</dbReference>
<evidence type="ECO:0000313" key="7">
    <source>
        <dbReference type="EMBL" id="KAG5535830.1"/>
    </source>
</evidence>